<evidence type="ECO:0000313" key="2">
    <source>
        <dbReference type="EMBL" id="MBS5519237.1"/>
    </source>
</evidence>
<feature type="transmembrane region" description="Helical" evidence="1">
    <location>
        <begin position="71"/>
        <end position="93"/>
    </location>
</feature>
<dbReference type="AlphaFoldDB" id="A0A943EBT0"/>
<protein>
    <submittedName>
        <fullName evidence="2">Folate family ECF transporter S component</fullName>
    </submittedName>
</protein>
<feature type="transmembrane region" description="Helical" evidence="1">
    <location>
        <begin position="43"/>
        <end position="65"/>
    </location>
</feature>
<name>A0A943EBT0_9FIRM</name>
<keyword evidence="1" id="KW-0812">Transmembrane</keyword>
<comment type="caution">
    <text evidence="2">The sequence shown here is derived from an EMBL/GenBank/DDBJ whole genome shotgun (WGS) entry which is preliminary data.</text>
</comment>
<dbReference type="Pfam" id="PF12822">
    <property type="entry name" value="ECF_trnsprt"/>
    <property type="match status" value="1"/>
</dbReference>
<feature type="transmembrane region" description="Helical" evidence="1">
    <location>
        <begin position="12"/>
        <end position="31"/>
    </location>
</feature>
<dbReference type="Gene3D" id="1.10.1760.20">
    <property type="match status" value="1"/>
</dbReference>
<keyword evidence="1" id="KW-1133">Transmembrane helix</keyword>
<reference evidence="2" key="1">
    <citation type="submission" date="2021-02" db="EMBL/GenBank/DDBJ databases">
        <title>Infant gut strain persistence is associated with maternal origin, phylogeny, and functional potential including surface adhesion and iron acquisition.</title>
        <authorList>
            <person name="Lou Y.C."/>
        </authorList>
    </citation>
    <scope>NUCLEOTIDE SEQUENCE</scope>
    <source>
        <strain evidence="2">L3_106_000M1_dasL3_106_000M1_concoct_15</strain>
    </source>
</reference>
<dbReference type="NCBIfam" id="TIGR04518">
    <property type="entry name" value="ECF_S_folT_fam"/>
    <property type="match status" value="1"/>
</dbReference>
<dbReference type="GO" id="GO:0022857">
    <property type="term" value="F:transmembrane transporter activity"/>
    <property type="evidence" value="ECO:0007669"/>
    <property type="project" value="InterPro"/>
</dbReference>
<evidence type="ECO:0000313" key="3">
    <source>
        <dbReference type="Proteomes" id="UP000754226"/>
    </source>
</evidence>
<feature type="transmembrane region" description="Helical" evidence="1">
    <location>
        <begin position="138"/>
        <end position="160"/>
    </location>
</feature>
<dbReference type="EMBL" id="JAGZCZ010000003">
    <property type="protein sequence ID" value="MBS5519237.1"/>
    <property type="molecule type" value="Genomic_DNA"/>
</dbReference>
<evidence type="ECO:0000256" key="1">
    <source>
        <dbReference type="SAM" id="Phobius"/>
    </source>
</evidence>
<gene>
    <name evidence="2" type="ORF">KHX13_02720</name>
</gene>
<dbReference type="Proteomes" id="UP000754226">
    <property type="component" value="Unassembled WGS sequence"/>
</dbReference>
<dbReference type="InterPro" id="IPR030949">
    <property type="entry name" value="ECF_S_folate_fam"/>
</dbReference>
<feature type="transmembrane region" description="Helical" evidence="1">
    <location>
        <begin position="105"/>
        <end position="126"/>
    </location>
</feature>
<keyword evidence="1" id="KW-0472">Membrane</keyword>
<dbReference type="InterPro" id="IPR024529">
    <property type="entry name" value="ECF_trnsprt_substrate-spec"/>
</dbReference>
<proteinExistence type="predicted"/>
<sequence>MDQKRSYRPGKWITLIGFCTAMEIILARFLSLHTWNLKIGLSFLPVAAAALCGGPLAGGLTGALGDLIGAILFPVGPYFPGFTLSSFLDGYLYGLIFRRSLSRKAILLAVFLTQVGISFVLNTYWLSVLFHTPMMNLLYPRLFQCAVGVVTKTILLSIVLPPLKKRLSQF</sequence>
<organism evidence="2 3">
    <name type="scientific">Acidaminococcus intestini</name>
    <dbReference type="NCBI Taxonomy" id="187327"/>
    <lineage>
        <taxon>Bacteria</taxon>
        <taxon>Bacillati</taxon>
        <taxon>Bacillota</taxon>
        <taxon>Negativicutes</taxon>
        <taxon>Acidaminococcales</taxon>
        <taxon>Acidaminococcaceae</taxon>
        <taxon>Acidaminococcus</taxon>
    </lineage>
</organism>
<accession>A0A943EBT0</accession>